<name>A0ABQ4LK50_9BACL</name>
<keyword evidence="3" id="KW-1185">Reference proteome</keyword>
<sequence length="153" mass="16628">MKIGNKVTIIMLCGIIGCSLYLDAPTFAETVSADSNAIISPQAVVGYWGDTVFREDRSSTTVSSFSISTTSTVSITGSQKASNEKYSFDYALVNSKGVEVGEKAHFTGTGDIQKSWTNVPPGTYKIVVTAYLYDDWDFRYIQTRGNAYATPSN</sequence>
<evidence type="ECO:0000313" key="2">
    <source>
        <dbReference type="EMBL" id="GIO56896.1"/>
    </source>
</evidence>
<gene>
    <name evidence="2" type="ORF">J21TS7_52140</name>
</gene>
<comment type="caution">
    <text evidence="2">The sequence shown here is derived from an EMBL/GenBank/DDBJ whole genome shotgun (WGS) entry which is preliminary data.</text>
</comment>
<proteinExistence type="predicted"/>
<dbReference type="Proteomes" id="UP000676601">
    <property type="component" value="Unassembled WGS sequence"/>
</dbReference>
<feature type="signal peptide" evidence="1">
    <location>
        <begin position="1"/>
        <end position="24"/>
    </location>
</feature>
<dbReference type="PROSITE" id="PS51257">
    <property type="entry name" value="PROKAR_LIPOPROTEIN"/>
    <property type="match status" value="1"/>
</dbReference>
<accession>A0ABQ4LK50</accession>
<evidence type="ECO:0000313" key="3">
    <source>
        <dbReference type="Proteomes" id="UP000676601"/>
    </source>
</evidence>
<protein>
    <submittedName>
        <fullName evidence="2">Uncharacterized protein</fullName>
    </submittedName>
</protein>
<dbReference type="RefSeq" id="WP_212985395.1">
    <property type="nucleotide sequence ID" value="NZ_BORU01000003.1"/>
</dbReference>
<organism evidence="2 3">
    <name type="scientific">Paenibacillus cineris</name>
    <dbReference type="NCBI Taxonomy" id="237530"/>
    <lineage>
        <taxon>Bacteria</taxon>
        <taxon>Bacillati</taxon>
        <taxon>Bacillota</taxon>
        <taxon>Bacilli</taxon>
        <taxon>Bacillales</taxon>
        <taxon>Paenibacillaceae</taxon>
        <taxon>Paenibacillus</taxon>
    </lineage>
</organism>
<feature type="chain" id="PRO_5045518602" evidence="1">
    <location>
        <begin position="25"/>
        <end position="153"/>
    </location>
</feature>
<evidence type="ECO:0000256" key="1">
    <source>
        <dbReference type="SAM" id="SignalP"/>
    </source>
</evidence>
<dbReference type="EMBL" id="BORU01000003">
    <property type="protein sequence ID" value="GIO56896.1"/>
    <property type="molecule type" value="Genomic_DNA"/>
</dbReference>
<keyword evidence="1" id="KW-0732">Signal</keyword>
<reference evidence="2 3" key="1">
    <citation type="submission" date="2021-03" db="EMBL/GenBank/DDBJ databases">
        <title>Antimicrobial resistance genes in bacteria isolated from Japanese honey, and their potential for conferring macrolide and lincosamide resistance in the American foulbrood pathogen Paenibacillus larvae.</title>
        <authorList>
            <person name="Okamoto M."/>
            <person name="Kumagai M."/>
            <person name="Kanamori H."/>
            <person name="Takamatsu D."/>
        </authorList>
    </citation>
    <scope>NUCLEOTIDE SEQUENCE [LARGE SCALE GENOMIC DNA]</scope>
    <source>
        <strain evidence="2 3">J21TS7</strain>
    </source>
</reference>